<accession>A0A232ELF9</accession>
<dbReference type="InterPro" id="IPR008974">
    <property type="entry name" value="TRAF-like"/>
</dbReference>
<proteinExistence type="predicted"/>
<evidence type="ECO:0008006" key="4">
    <source>
        <dbReference type="Google" id="ProtNLM"/>
    </source>
</evidence>
<dbReference type="AlphaFoldDB" id="A0A232ELF9"/>
<dbReference type="SUPFAM" id="SSF49599">
    <property type="entry name" value="TRAF domain-like"/>
    <property type="match status" value="1"/>
</dbReference>
<evidence type="ECO:0000313" key="2">
    <source>
        <dbReference type="EMBL" id="OXU19199.1"/>
    </source>
</evidence>
<gene>
    <name evidence="2" type="ORF">TSAR_014542</name>
</gene>
<comment type="caution">
    <text evidence="2">The sequence shown here is derived from an EMBL/GenBank/DDBJ whole genome shotgun (WGS) entry which is preliminary data.</text>
</comment>
<protein>
    <recommendedName>
        <fullName evidence="4">MATH domain-containing protein</fullName>
    </recommendedName>
</protein>
<reference evidence="2 3" key="1">
    <citation type="journal article" date="2017" name="Curr. Biol.">
        <title>The Evolution of Venom by Co-option of Single-Copy Genes.</title>
        <authorList>
            <person name="Martinson E.O."/>
            <person name="Mrinalini"/>
            <person name="Kelkar Y.D."/>
            <person name="Chang C.H."/>
            <person name="Werren J.H."/>
        </authorList>
    </citation>
    <scope>NUCLEOTIDE SEQUENCE [LARGE SCALE GENOMIC DNA]</scope>
    <source>
        <strain evidence="2 3">Alberta</strain>
        <tissue evidence="2">Whole body</tissue>
    </source>
</reference>
<organism evidence="2 3">
    <name type="scientific">Trichomalopsis sarcophagae</name>
    <dbReference type="NCBI Taxonomy" id="543379"/>
    <lineage>
        <taxon>Eukaryota</taxon>
        <taxon>Metazoa</taxon>
        <taxon>Ecdysozoa</taxon>
        <taxon>Arthropoda</taxon>
        <taxon>Hexapoda</taxon>
        <taxon>Insecta</taxon>
        <taxon>Pterygota</taxon>
        <taxon>Neoptera</taxon>
        <taxon>Endopterygota</taxon>
        <taxon>Hymenoptera</taxon>
        <taxon>Apocrita</taxon>
        <taxon>Proctotrupomorpha</taxon>
        <taxon>Chalcidoidea</taxon>
        <taxon>Pteromalidae</taxon>
        <taxon>Pteromalinae</taxon>
        <taxon>Trichomalopsis</taxon>
    </lineage>
</organism>
<keyword evidence="3" id="KW-1185">Reference proteome</keyword>
<dbReference type="Gene3D" id="2.60.210.10">
    <property type="entry name" value="Apoptosis, Tumor Necrosis Factor Receptor Associated Protein 2, Chain A"/>
    <property type="match status" value="1"/>
</dbReference>
<dbReference type="Proteomes" id="UP000215335">
    <property type="component" value="Unassembled WGS sequence"/>
</dbReference>
<evidence type="ECO:0000256" key="1">
    <source>
        <dbReference type="SAM" id="MobiDB-lite"/>
    </source>
</evidence>
<dbReference type="EMBL" id="NNAY01003560">
    <property type="protein sequence ID" value="OXU19199.1"/>
    <property type="molecule type" value="Genomic_DNA"/>
</dbReference>
<evidence type="ECO:0000313" key="3">
    <source>
        <dbReference type="Proteomes" id="UP000215335"/>
    </source>
</evidence>
<feature type="compositionally biased region" description="Polar residues" evidence="1">
    <location>
        <begin position="11"/>
        <end position="24"/>
    </location>
</feature>
<feature type="compositionally biased region" description="Basic and acidic residues" evidence="1">
    <location>
        <begin position="1"/>
        <end position="10"/>
    </location>
</feature>
<sequence>MYSREVDIQKENANNSNNKDSTSKPMPISRTAFYDITTPKVFYTEFKWTLQNCRMLFYLDQKVFRSCGFTLTGSNQTCFLSLNVSNKDFNSYLHVNLEACKRKSLKMIVNVSIVKKNGEKVRTLSKITNVKDTKDSLCFAMPSLTDLRDTDDYLVDNTLTFFCEIEDVQDVCNKH</sequence>
<feature type="region of interest" description="Disordered" evidence="1">
    <location>
        <begin position="1"/>
        <end position="24"/>
    </location>
</feature>
<name>A0A232ELF9_9HYME</name>